<feature type="region of interest" description="Disordered" evidence="1">
    <location>
        <begin position="112"/>
        <end position="142"/>
    </location>
</feature>
<dbReference type="InterPro" id="IPR001584">
    <property type="entry name" value="Integrase_cat-core"/>
</dbReference>
<reference evidence="3" key="1">
    <citation type="journal article" date="2019" name="Sci. Rep.">
        <title>Draft genome of Tanacetum cinerariifolium, the natural source of mosquito coil.</title>
        <authorList>
            <person name="Yamashiro T."/>
            <person name="Shiraishi A."/>
            <person name="Satake H."/>
            <person name="Nakayama K."/>
        </authorList>
    </citation>
    <scope>NUCLEOTIDE SEQUENCE</scope>
</reference>
<dbReference type="InterPro" id="IPR050951">
    <property type="entry name" value="Retrovirus_Pol_polyprotein"/>
</dbReference>
<feature type="region of interest" description="Disordered" evidence="1">
    <location>
        <begin position="305"/>
        <end position="325"/>
    </location>
</feature>
<dbReference type="SUPFAM" id="SSF56672">
    <property type="entry name" value="DNA/RNA polymerases"/>
    <property type="match status" value="1"/>
</dbReference>
<dbReference type="PANTHER" id="PTHR37984:SF5">
    <property type="entry name" value="PROTEIN NYNRIN-LIKE"/>
    <property type="match status" value="1"/>
</dbReference>
<dbReference type="InterPro" id="IPR043128">
    <property type="entry name" value="Rev_trsase/Diguanyl_cyclase"/>
</dbReference>
<proteinExistence type="predicted"/>
<dbReference type="InterPro" id="IPR036397">
    <property type="entry name" value="RNaseH_sf"/>
</dbReference>
<dbReference type="EMBL" id="BKCJ010004221">
    <property type="protein sequence ID" value="GEU59736.1"/>
    <property type="molecule type" value="Genomic_DNA"/>
</dbReference>
<dbReference type="Pfam" id="PF00078">
    <property type="entry name" value="RVT_1"/>
    <property type="match status" value="1"/>
</dbReference>
<dbReference type="Gene3D" id="3.10.10.10">
    <property type="entry name" value="HIV Type 1 Reverse Transcriptase, subunit A, domain 1"/>
    <property type="match status" value="1"/>
</dbReference>
<dbReference type="InterPro" id="IPR043502">
    <property type="entry name" value="DNA/RNA_pol_sf"/>
</dbReference>
<keyword evidence="3" id="KW-0695">RNA-directed DNA polymerase</keyword>
<dbReference type="AlphaFoldDB" id="A0A6L2LD95"/>
<dbReference type="SUPFAM" id="SSF53098">
    <property type="entry name" value="Ribonuclease H-like"/>
    <property type="match status" value="1"/>
</dbReference>
<name>A0A6L2LD95_TANCI</name>
<keyword evidence="3" id="KW-0808">Transferase</keyword>
<dbReference type="GO" id="GO:0003964">
    <property type="term" value="F:RNA-directed DNA polymerase activity"/>
    <property type="evidence" value="ECO:0007669"/>
    <property type="project" value="UniProtKB-KW"/>
</dbReference>
<dbReference type="Gene3D" id="3.30.420.10">
    <property type="entry name" value="Ribonuclease H-like superfamily/Ribonuclease H"/>
    <property type="match status" value="1"/>
</dbReference>
<keyword evidence="3" id="KW-0548">Nucleotidyltransferase</keyword>
<dbReference type="PANTHER" id="PTHR37984">
    <property type="entry name" value="PROTEIN CBG26694"/>
    <property type="match status" value="1"/>
</dbReference>
<dbReference type="Gene3D" id="3.30.70.270">
    <property type="match status" value="2"/>
</dbReference>
<dbReference type="GO" id="GO:0003676">
    <property type="term" value="F:nucleic acid binding"/>
    <property type="evidence" value="ECO:0007669"/>
    <property type="project" value="InterPro"/>
</dbReference>
<organism evidence="3">
    <name type="scientific">Tanacetum cinerariifolium</name>
    <name type="common">Dalmatian daisy</name>
    <name type="synonym">Chrysanthemum cinerariifolium</name>
    <dbReference type="NCBI Taxonomy" id="118510"/>
    <lineage>
        <taxon>Eukaryota</taxon>
        <taxon>Viridiplantae</taxon>
        <taxon>Streptophyta</taxon>
        <taxon>Embryophyta</taxon>
        <taxon>Tracheophyta</taxon>
        <taxon>Spermatophyta</taxon>
        <taxon>Magnoliopsida</taxon>
        <taxon>eudicotyledons</taxon>
        <taxon>Gunneridae</taxon>
        <taxon>Pentapetalae</taxon>
        <taxon>asterids</taxon>
        <taxon>campanulids</taxon>
        <taxon>Asterales</taxon>
        <taxon>Asteraceae</taxon>
        <taxon>Asteroideae</taxon>
        <taxon>Anthemideae</taxon>
        <taxon>Anthemidinae</taxon>
        <taxon>Tanacetum</taxon>
    </lineage>
</organism>
<sequence length="1120" mass="128029">MSSASSAVTYTSVYTDYEPWRFQWVSNDEPEAPEEALPSHEYVPGPELPPSPNYVPGPEHLPSPVYVPYVPEPEYPEYLVPSDAKASIEDQPLPVDASPTSLSSSYIVDFDSKEDLEEGPEEDPADYPTDGGDDADDESSDDETDILEYDMPLQKRACFTTPASGFEDRLVDAIQEVASTTLEGVNPRVTELATTVRQDIDEIYVRFKDTQDDRALLRARIQTQDTRIQTLEALDATLVAQTLSLQTQLTATLRHIQTLKARDPELQDRPANKMAPKRRTSTTTTPMTNAQLKALIAHGVANALAERDTDRSRNDDDNHDLGTGSRRIERATRECTYNDFLKCQPLNFKGTEGVVGLTQWFEKMEYMFHTSNCTMMTDKFYPGGKIKKLEIEFWNLKVKGIDVLSYNHHFQELSLMCSRMFPEESDEIEKYVSGLPDMIHGSVKASNPKTMQDAIKFATGQMDQKIHTLAERQAENKRKFKDTLRTIKTNNNLLKGIMWYVLTLLGLVRRNLTKDLNLCTPNATITMMGSVLPSAQIARGFSIWPGTVKASLLLPTTTREPKGKIKEFSLDLSVKIKAISVGCPSFWHMLLRRRPEDKSEEKRIEDAPIVQDFPKVFPEDFLGIPPARQVEFQIDLTPGVAPVARAPYRLAPSEMKELSDQLKELSEKGFIRPSSSPWVMPFGLTNASAVFMDLMNRVCKPYLDKFVIVFIDDILIYSKSKQEHKEHLKLILELVKKEELYAKVSKCEFWIPNVQFLDRMIDNQGIHVDPAKIESIKDWAYPKTPTEIHQFLGLVGYYRRIRCCVDANENVIAYASRQLKIHEKNYTTHDLELGAKELNMRQRRWLELLSNYDCEIHYHSGKANVVADALSRKEQIEPLQVKDEHQKPSGLLVQTEIPQWKWDNITMDFVTKLPRTPSGYDTIWRAYQKALGTQLDMSTSYHPQTDRQSERTIQTLEDMLRACVIDFGNGWKRHLPLIEFSYNNSYHASIKVALFKALYGRKCRSPVCWAEVEDAQLIGPELIHESTEKIVQIKQRIQAAHDRQKIYADVRHKPLEFQVGDLVMLKVSPWKGVIRFGKQGKLNPRYIGHFKVLAKVGDVTYRLELPQQLSRVHSMFMYTI</sequence>
<dbReference type="GO" id="GO:0015074">
    <property type="term" value="P:DNA integration"/>
    <property type="evidence" value="ECO:0007669"/>
    <property type="project" value="InterPro"/>
</dbReference>
<protein>
    <submittedName>
        <fullName evidence="3">Reverse transcriptase domain-containing protein</fullName>
    </submittedName>
</protein>
<accession>A0A6L2LD95</accession>
<dbReference type="CDD" id="cd01647">
    <property type="entry name" value="RT_LTR"/>
    <property type="match status" value="1"/>
</dbReference>
<gene>
    <name evidence="3" type="ORF">Tci_031714</name>
</gene>
<evidence type="ECO:0000313" key="3">
    <source>
        <dbReference type="EMBL" id="GEU59736.1"/>
    </source>
</evidence>
<evidence type="ECO:0000256" key="1">
    <source>
        <dbReference type="SAM" id="MobiDB-lite"/>
    </source>
</evidence>
<dbReference type="PROSITE" id="PS50994">
    <property type="entry name" value="INTEGRASE"/>
    <property type="match status" value="1"/>
</dbReference>
<feature type="region of interest" description="Disordered" evidence="1">
    <location>
        <begin position="29"/>
        <end position="77"/>
    </location>
</feature>
<feature type="region of interest" description="Disordered" evidence="1">
    <location>
        <begin position="264"/>
        <end position="284"/>
    </location>
</feature>
<feature type="domain" description="Integrase catalytic" evidence="2">
    <location>
        <begin position="833"/>
        <end position="1002"/>
    </location>
</feature>
<comment type="caution">
    <text evidence="3">The sequence shown here is derived from an EMBL/GenBank/DDBJ whole genome shotgun (WGS) entry which is preliminary data.</text>
</comment>
<dbReference type="InterPro" id="IPR012337">
    <property type="entry name" value="RNaseH-like_sf"/>
</dbReference>
<evidence type="ECO:0000259" key="2">
    <source>
        <dbReference type="PROSITE" id="PS50994"/>
    </source>
</evidence>
<dbReference type="Pfam" id="PF24626">
    <property type="entry name" value="SH3_Tf2-1"/>
    <property type="match status" value="1"/>
</dbReference>
<dbReference type="InterPro" id="IPR000477">
    <property type="entry name" value="RT_dom"/>
</dbReference>
<dbReference type="InterPro" id="IPR056924">
    <property type="entry name" value="SH3_Tf2-1"/>
</dbReference>
<feature type="compositionally biased region" description="Pro residues" evidence="1">
    <location>
        <begin position="46"/>
        <end position="61"/>
    </location>
</feature>